<feature type="region of interest" description="Disordered" evidence="6">
    <location>
        <begin position="194"/>
        <end position="236"/>
    </location>
</feature>
<gene>
    <name evidence="8" type="ORF">BEMITA_LOCUS4522</name>
</gene>
<keyword evidence="9" id="KW-1185">Reference proteome</keyword>
<keyword evidence="1" id="KW-0479">Metal-binding</keyword>
<dbReference type="SMART" id="SM00355">
    <property type="entry name" value="ZnF_C2H2"/>
    <property type="match status" value="3"/>
</dbReference>
<dbReference type="PANTHER" id="PTHR23235">
    <property type="entry name" value="KRUEPPEL-LIKE TRANSCRIPTION FACTOR"/>
    <property type="match status" value="1"/>
</dbReference>
<evidence type="ECO:0000256" key="4">
    <source>
        <dbReference type="ARBA" id="ARBA00022833"/>
    </source>
</evidence>
<dbReference type="PROSITE" id="PS50157">
    <property type="entry name" value="ZINC_FINGER_C2H2_2"/>
    <property type="match status" value="3"/>
</dbReference>
<reference evidence="8" key="1">
    <citation type="submission" date="2021-12" db="EMBL/GenBank/DDBJ databases">
        <authorList>
            <person name="King R."/>
        </authorList>
    </citation>
    <scope>NUCLEOTIDE SEQUENCE</scope>
</reference>
<evidence type="ECO:0000256" key="3">
    <source>
        <dbReference type="ARBA" id="ARBA00022771"/>
    </source>
</evidence>
<name>A0A9P0A6K0_BEMTA</name>
<dbReference type="GO" id="GO:0008270">
    <property type="term" value="F:zinc ion binding"/>
    <property type="evidence" value="ECO:0007669"/>
    <property type="project" value="UniProtKB-KW"/>
</dbReference>
<dbReference type="InterPro" id="IPR036236">
    <property type="entry name" value="Znf_C2H2_sf"/>
</dbReference>
<dbReference type="GO" id="GO:0000978">
    <property type="term" value="F:RNA polymerase II cis-regulatory region sequence-specific DNA binding"/>
    <property type="evidence" value="ECO:0007669"/>
    <property type="project" value="TreeGrafter"/>
</dbReference>
<dbReference type="AlphaFoldDB" id="A0A9P0A6K0"/>
<dbReference type="PROSITE" id="PS00028">
    <property type="entry name" value="ZINC_FINGER_C2H2_1"/>
    <property type="match status" value="3"/>
</dbReference>
<evidence type="ECO:0000256" key="5">
    <source>
        <dbReference type="PROSITE-ProRule" id="PRU00042"/>
    </source>
</evidence>
<dbReference type="KEGG" id="btab:109034245"/>
<evidence type="ECO:0000259" key="7">
    <source>
        <dbReference type="PROSITE" id="PS50157"/>
    </source>
</evidence>
<organism evidence="8 9">
    <name type="scientific">Bemisia tabaci</name>
    <name type="common">Sweetpotato whitefly</name>
    <name type="synonym">Aleurodes tabaci</name>
    <dbReference type="NCBI Taxonomy" id="7038"/>
    <lineage>
        <taxon>Eukaryota</taxon>
        <taxon>Metazoa</taxon>
        <taxon>Ecdysozoa</taxon>
        <taxon>Arthropoda</taxon>
        <taxon>Hexapoda</taxon>
        <taxon>Insecta</taxon>
        <taxon>Pterygota</taxon>
        <taxon>Neoptera</taxon>
        <taxon>Paraneoptera</taxon>
        <taxon>Hemiptera</taxon>
        <taxon>Sternorrhyncha</taxon>
        <taxon>Aleyrodoidea</taxon>
        <taxon>Aleyrodidae</taxon>
        <taxon>Aleyrodinae</taxon>
        <taxon>Bemisia</taxon>
    </lineage>
</organism>
<dbReference type="EMBL" id="OU963863">
    <property type="protein sequence ID" value="CAH0385280.1"/>
    <property type="molecule type" value="Genomic_DNA"/>
</dbReference>
<accession>A0A9P0A6K0</accession>
<dbReference type="FunFam" id="3.30.160.60:FF:001857">
    <property type="entry name" value="Uncharacterized protein"/>
    <property type="match status" value="1"/>
</dbReference>
<evidence type="ECO:0000313" key="9">
    <source>
        <dbReference type="Proteomes" id="UP001152759"/>
    </source>
</evidence>
<dbReference type="Proteomes" id="UP001152759">
    <property type="component" value="Chromosome 2"/>
</dbReference>
<feature type="compositionally biased region" description="Acidic residues" evidence="6">
    <location>
        <begin position="210"/>
        <end position="222"/>
    </location>
</feature>
<dbReference type="Gene3D" id="3.30.160.60">
    <property type="entry name" value="Classic Zinc Finger"/>
    <property type="match status" value="3"/>
</dbReference>
<feature type="domain" description="C2H2-type" evidence="7">
    <location>
        <begin position="143"/>
        <end position="170"/>
    </location>
</feature>
<feature type="domain" description="C2H2-type" evidence="7">
    <location>
        <begin position="115"/>
        <end position="142"/>
    </location>
</feature>
<protein>
    <recommendedName>
        <fullName evidence="7">C2H2-type domain-containing protein</fullName>
    </recommendedName>
</protein>
<proteinExistence type="predicted"/>
<dbReference type="SUPFAM" id="SSF57667">
    <property type="entry name" value="beta-beta-alpha zinc fingers"/>
    <property type="match status" value="2"/>
</dbReference>
<keyword evidence="4" id="KW-0862">Zinc</keyword>
<evidence type="ECO:0000256" key="2">
    <source>
        <dbReference type="ARBA" id="ARBA00022737"/>
    </source>
</evidence>
<dbReference type="InterPro" id="IPR013087">
    <property type="entry name" value="Znf_C2H2_type"/>
</dbReference>
<evidence type="ECO:0000256" key="6">
    <source>
        <dbReference type="SAM" id="MobiDB-lite"/>
    </source>
</evidence>
<dbReference type="GO" id="GO:0000981">
    <property type="term" value="F:DNA-binding transcription factor activity, RNA polymerase II-specific"/>
    <property type="evidence" value="ECO:0007669"/>
    <property type="project" value="TreeGrafter"/>
</dbReference>
<dbReference type="FunFam" id="3.30.160.60:FF:000557">
    <property type="entry name" value="zinc finger and SCAN domain-containing protein 29"/>
    <property type="match status" value="1"/>
</dbReference>
<dbReference type="PANTHER" id="PTHR23235:SF120">
    <property type="entry name" value="KRUPPEL-LIKE FACTOR 15"/>
    <property type="match status" value="1"/>
</dbReference>
<keyword evidence="2" id="KW-0677">Repeat</keyword>
<dbReference type="Pfam" id="PF00096">
    <property type="entry name" value="zf-C2H2"/>
    <property type="match status" value="3"/>
</dbReference>
<evidence type="ECO:0000256" key="1">
    <source>
        <dbReference type="ARBA" id="ARBA00022723"/>
    </source>
</evidence>
<dbReference type="OrthoDB" id="3437960at2759"/>
<sequence length="236" mass="26867">MENNINESGLNSTPSFLLNLLPVKIEEEYIIADNVDTVKNGIEKNYFVCEAVDFVRVKDESAYATVSSKTPIWKTCSPQGEGGTFVNTKDEYRTSDTDSPFSEVGLAEAEKTKPFKCPECDKRFKLKGYLTVHLRVHTGERPYKCKICKSSFSQRSTLNNHYRLHSNKRPYACPQCPATFKLATYLNIHLKNHPQQRKFAPRGGIANPDPDTDDDESTDETFEFLNNDLMPPQELR</sequence>
<feature type="domain" description="C2H2-type" evidence="7">
    <location>
        <begin position="171"/>
        <end position="198"/>
    </location>
</feature>
<evidence type="ECO:0000313" key="8">
    <source>
        <dbReference type="EMBL" id="CAH0385280.1"/>
    </source>
</evidence>
<keyword evidence="3 5" id="KW-0863">Zinc-finger</keyword>